<dbReference type="InterPro" id="IPR036875">
    <property type="entry name" value="Znf_CCHC_sf"/>
</dbReference>
<organism evidence="1 2">
    <name type="scientific">Gouania willdenowi</name>
    <name type="common">Blunt-snouted clingfish</name>
    <name type="synonym">Lepadogaster willdenowi</name>
    <dbReference type="NCBI Taxonomy" id="441366"/>
    <lineage>
        <taxon>Eukaryota</taxon>
        <taxon>Metazoa</taxon>
        <taxon>Chordata</taxon>
        <taxon>Craniata</taxon>
        <taxon>Vertebrata</taxon>
        <taxon>Euteleostomi</taxon>
        <taxon>Actinopterygii</taxon>
        <taxon>Neopterygii</taxon>
        <taxon>Teleostei</taxon>
        <taxon>Neoteleostei</taxon>
        <taxon>Acanthomorphata</taxon>
        <taxon>Ovalentaria</taxon>
        <taxon>Blenniimorphae</taxon>
        <taxon>Blenniiformes</taxon>
        <taxon>Gobiesocoidei</taxon>
        <taxon>Gobiesocidae</taxon>
        <taxon>Gobiesocinae</taxon>
        <taxon>Gouania</taxon>
    </lineage>
</organism>
<sequence>ASMLMHRFPQLEANKQNVRCQKCLEMGHWTYECSGKRKYVHRPTRTTEMKKKLKEIENKPLAITGTTLYIETCSPGREECDTHTTLFIIFIILL</sequence>
<reference evidence="1" key="1">
    <citation type="submission" date="2020-06" db="EMBL/GenBank/DDBJ databases">
        <authorList>
            <consortium name="Wellcome Sanger Institute Data Sharing"/>
        </authorList>
    </citation>
    <scope>NUCLEOTIDE SEQUENCE [LARGE SCALE GENOMIC DNA]</scope>
</reference>
<dbReference type="Ensembl" id="ENSGWIT00000044526.1">
    <property type="protein sequence ID" value="ENSGWIP00000040998.1"/>
    <property type="gene ID" value="ENSGWIG00000020661.1"/>
</dbReference>
<protein>
    <submittedName>
        <fullName evidence="1">Zinc finger, CCHC domain containing 10</fullName>
    </submittedName>
</protein>
<dbReference type="SUPFAM" id="SSF57756">
    <property type="entry name" value="Retrovirus zinc finger-like domains"/>
    <property type="match status" value="1"/>
</dbReference>
<dbReference type="Proteomes" id="UP000694680">
    <property type="component" value="Chromosome 14"/>
</dbReference>
<name>A0A8C5H8L7_GOUWI</name>
<dbReference type="GO" id="GO:0008270">
    <property type="term" value="F:zinc ion binding"/>
    <property type="evidence" value="ECO:0007669"/>
    <property type="project" value="InterPro"/>
</dbReference>
<dbReference type="GO" id="GO:0003676">
    <property type="term" value="F:nucleic acid binding"/>
    <property type="evidence" value="ECO:0007669"/>
    <property type="project" value="InterPro"/>
</dbReference>
<proteinExistence type="predicted"/>
<reference evidence="1" key="3">
    <citation type="submission" date="2025-09" db="UniProtKB">
        <authorList>
            <consortium name="Ensembl"/>
        </authorList>
    </citation>
    <scope>IDENTIFICATION</scope>
</reference>
<dbReference type="InterPro" id="IPR039715">
    <property type="entry name" value="ZCCHC10"/>
</dbReference>
<reference evidence="1" key="2">
    <citation type="submission" date="2025-08" db="UniProtKB">
        <authorList>
            <consortium name="Ensembl"/>
        </authorList>
    </citation>
    <scope>IDENTIFICATION</scope>
</reference>
<dbReference type="PANTHER" id="PTHR13491">
    <property type="entry name" value="ZCCHC10 PROTEIN"/>
    <property type="match status" value="1"/>
</dbReference>
<dbReference type="PANTHER" id="PTHR13491:SF0">
    <property type="entry name" value="ZINC FINGER CCHC DOMAIN-CONTAINING PROTEIN 10"/>
    <property type="match status" value="1"/>
</dbReference>
<keyword evidence="2" id="KW-1185">Reference proteome</keyword>
<evidence type="ECO:0000313" key="1">
    <source>
        <dbReference type="Ensembl" id="ENSGWIP00000040998.1"/>
    </source>
</evidence>
<dbReference type="AlphaFoldDB" id="A0A8C5H8L7"/>
<accession>A0A8C5H8L7</accession>
<evidence type="ECO:0000313" key="2">
    <source>
        <dbReference type="Proteomes" id="UP000694680"/>
    </source>
</evidence>
<dbReference type="Pfam" id="PF13917">
    <property type="entry name" value="zf-CCHC_3"/>
    <property type="match status" value="1"/>
</dbReference>